<dbReference type="RefSeq" id="WP_183653573.1">
    <property type="nucleotide sequence ID" value="NZ_JACIJG010000010.1"/>
</dbReference>
<dbReference type="AlphaFoldDB" id="A0A7W9AYI3"/>
<feature type="signal peptide" evidence="1">
    <location>
        <begin position="1"/>
        <end position="25"/>
    </location>
</feature>
<dbReference type="EMBL" id="JACIJG010000010">
    <property type="protein sequence ID" value="MBB5702918.1"/>
    <property type="molecule type" value="Genomic_DNA"/>
</dbReference>
<protein>
    <submittedName>
        <fullName evidence="3">Glucose/arabinose dehydrogenase</fullName>
    </submittedName>
</protein>
<gene>
    <name evidence="3" type="ORF">FHS76_002809</name>
</gene>
<dbReference type="InterPro" id="IPR011041">
    <property type="entry name" value="Quinoprot_gluc/sorb_DH_b-prop"/>
</dbReference>
<dbReference type="InterPro" id="IPR012938">
    <property type="entry name" value="Glc/Sorbosone_DH"/>
</dbReference>
<evidence type="ECO:0000259" key="2">
    <source>
        <dbReference type="Pfam" id="PF07995"/>
    </source>
</evidence>
<dbReference type="Gene3D" id="2.120.10.30">
    <property type="entry name" value="TolB, C-terminal domain"/>
    <property type="match status" value="1"/>
</dbReference>
<dbReference type="PANTHER" id="PTHR19328">
    <property type="entry name" value="HEDGEHOG-INTERACTING PROTEIN"/>
    <property type="match status" value="1"/>
</dbReference>
<feature type="chain" id="PRO_5030736163" evidence="1">
    <location>
        <begin position="26"/>
        <end position="381"/>
    </location>
</feature>
<proteinExistence type="predicted"/>
<name>A0A7W9AYI3_9HYPH</name>
<dbReference type="PANTHER" id="PTHR19328:SF75">
    <property type="entry name" value="ALDOSE SUGAR DEHYDROGENASE YLII"/>
    <property type="match status" value="1"/>
</dbReference>
<feature type="domain" description="Glucose/Sorbosone dehydrogenase" evidence="2">
    <location>
        <begin position="49"/>
        <end position="376"/>
    </location>
</feature>
<dbReference type="InterPro" id="IPR011042">
    <property type="entry name" value="6-blade_b-propeller_TolB-like"/>
</dbReference>
<comment type="caution">
    <text evidence="3">The sequence shown here is derived from an EMBL/GenBank/DDBJ whole genome shotgun (WGS) entry which is preliminary data.</text>
</comment>
<organism evidence="3 4">
    <name type="scientific">Brucella daejeonensis</name>
    <dbReference type="NCBI Taxonomy" id="659015"/>
    <lineage>
        <taxon>Bacteria</taxon>
        <taxon>Pseudomonadati</taxon>
        <taxon>Pseudomonadota</taxon>
        <taxon>Alphaproteobacteria</taxon>
        <taxon>Hyphomicrobiales</taxon>
        <taxon>Brucellaceae</taxon>
        <taxon>Brucella/Ochrobactrum group</taxon>
        <taxon>Brucella</taxon>
    </lineage>
</organism>
<keyword evidence="4" id="KW-1185">Reference proteome</keyword>
<dbReference type="Pfam" id="PF07995">
    <property type="entry name" value="GSDH"/>
    <property type="match status" value="1"/>
</dbReference>
<evidence type="ECO:0000256" key="1">
    <source>
        <dbReference type="SAM" id="SignalP"/>
    </source>
</evidence>
<accession>A0A7W9AYI3</accession>
<reference evidence="3 4" key="1">
    <citation type="submission" date="2020-08" db="EMBL/GenBank/DDBJ databases">
        <title>Genomic Encyclopedia of Type Strains, Phase IV (KMG-IV): sequencing the most valuable type-strain genomes for metagenomic binning, comparative biology and taxonomic classification.</title>
        <authorList>
            <person name="Goeker M."/>
        </authorList>
    </citation>
    <scope>NUCLEOTIDE SEQUENCE [LARGE SCALE GENOMIC DNA]</scope>
    <source>
        <strain evidence="3 4">DSM 26944</strain>
    </source>
</reference>
<evidence type="ECO:0000313" key="4">
    <source>
        <dbReference type="Proteomes" id="UP000555546"/>
    </source>
</evidence>
<dbReference type="Proteomes" id="UP000555546">
    <property type="component" value="Unassembled WGS sequence"/>
</dbReference>
<keyword evidence="1" id="KW-0732">Signal</keyword>
<evidence type="ECO:0000313" key="3">
    <source>
        <dbReference type="EMBL" id="MBB5702918.1"/>
    </source>
</evidence>
<dbReference type="SUPFAM" id="SSF50952">
    <property type="entry name" value="Soluble quinoprotein glucose dehydrogenase"/>
    <property type="match status" value="1"/>
</dbReference>
<sequence length="381" mass="40720">MRRVLLSLSLMLAASVPPLSQMAWAASVNAGGREAKAEMPFAVAAIAEFDTPWAIAFLPDGRLLLTEKGGRIFIVTQSGDRTGVGGVPQVAFGGQNGLLDIAPAPDFEKSGAVYFSYNEPAARGSSVVLARAVLDEGDGKAALKQRKTIWKQDVAARGGQPGGIIAFAPDGRHLFFSVGDRMEPASAQDDEAPKGKILRMNLDGSVPVDNPHADEGGIRALTWTTGHRNPYGLAFGPDGKLFEHEMGPRGGDEFNLVKPGLNYGWPLVSNGDNYSGRPIPRHSTRPEFEPPLVYWTPVIAPAGLAFHEGALFPDWHGSALIGGLASMALVRVAIDKDGNADEVERFDMDNRIRDVAIGPDGAVWLIEDDSPGRLLKLTPKK</sequence>